<keyword evidence="7" id="KW-1185">Reference proteome</keyword>
<keyword evidence="3" id="KW-0804">Transcription</keyword>
<proteinExistence type="predicted"/>
<feature type="region of interest" description="Disordered" evidence="4">
    <location>
        <begin position="244"/>
        <end position="274"/>
    </location>
</feature>
<dbReference type="Pfam" id="PF00392">
    <property type="entry name" value="GntR"/>
    <property type="match status" value="1"/>
</dbReference>
<evidence type="ECO:0000256" key="3">
    <source>
        <dbReference type="ARBA" id="ARBA00023163"/>
    </source>
</evidence>
<keyword evidence="1" id="KW-0805">Transcription regulation</keyword>
<reference evidence="6 7" key="1">
    <citation type="submission" date="2017-07" db="EMBL/GenBank/DDBJ databases">
        <title>Genome Sequence of Sulfitobacter pseudonitzschiae Strain SMR1 Isolated from a culture of the Diatom Skeletonema marinoi.</title>
        <authorList>
            <person name="Topel M."/>
            <person name="Pinder M.I.M."/>
            <person name="Johansson O.N."/>
            <person name="Kourtchenko O."/>
            <person name="Godhe A."/>
            <person name="Clarke A.K."/>
        </authorList>
    </citation>
    <scope>NUCLEOTIDE SEQUENCE [LARGE SCALE GENOMIC DNA]</scope>
    <source>
        <strain evidence="6 7">SMR1</strain>
        <plasmid evidence="6 7">pSMR1-5</plasmid>
    </source>
</reference>
<geneLocation type="plasmid" evidence="6 7">
    <name>pSMR1-5</name>
</geneLocation>
<dbReference type="GO" id="GO:0003700">
    <property type="term" value="F:DNA-binding transcription factor activity"/>
    <property type="evidence" value="ECO:0007669"/>
    <property type="project" value="InterPro"/>
</dbReference>
<feature type="domain" description="HTH gntR-type" evidence="5">
    <location>
        <begin position="13"/>
        <end position="80"/>
    </location>
</feature>
<accession>A0A221K900</accession>
<evidence type="ECO:0000256" key="4">
    <source>
        <dbReference type="SAM" id="MobiDB-lite"/>
    </source>
</evidence>
<keyword evidence="6" id="KW-0614">Plasmid</keyword>
<sequence>MTFMLTLARNAGIAIWAQIAAALRSDIAERHEADDWLPSEIELAARFGVNRHTLRRAVDVLVDDGLVERVHGRGTRILARELVYGIGRDTRFTERLAASGRTAEVMLLDRADIVAEQSVARKLRLAEDTPILCLRTLRGEGDIAYAVSLHFLCGAAATAAQTYTGGSLTRHLREVGGITLDRIESLITTRLPRSEDALALRMPRTQPVLRVKGVNACRASGEVQEYVISQFRGDRIEFAVGEAAQTPSCPARPKGSEALDRLPSQINEQEEGLR</sequence>
<keyword evidence="2" id="KW-0238">DNA-binding</keyword>
<dbReference type="InterPro" id="IPR000524">
    <property type="entry name" value="Tscrpt_reg_HTH_GntR"/>
</dbReference>
<dbReference type="InterPro" id="IPR028978">
    <property type="entry name" value="Chorismate_lyase_/UTRA_dom_sf"/>
</dbReference>
<dbReference type="NCBIfam" id="TIGR02325">
    <property type="entry name" value="C_P_lyase_phnF"/>
    <property type="match status" value="1"/>
</dbReference>
<dbReference type="PANTHER" id="PTHR44846:SF16">
    <property type="entry name" value="TRANSCRIPTIONAL REGULATOR PHNF-RELATED"/>
    <property type="match status" value="1"/>
</dbReference>
<dbReference type="SUPFAM" id="SSF64288">
    <property type="entry name" value="Chorismate lyase-like"/>
    <property type="match status" value="1"/>
</dbReference>
<protein>
    <submittedName>
        <fullName evidence="6">Putative transcriptional regulator PhnF</fullName>
    </submittedName>
</protein>
<dbReference type="InterPro" id="IPR036388">
    <property type="entry name" value="WH-like_DNA-bd_sf"/>
</dbReference>
<organism evidence="6 7">
    <name type="scientific">Pseudosulfitobacter pseudonitzschiae</name>
    <dbReference type="NCBI Taxonomy" id="1402135"/>
    <lineage>
        <taxon>Bacteria</taxon>
        <taxon>Pseudomonadati</taxon>
        <taxon>Pseudomonadota</taxon>
        <taxon>Alphaproteobacteria</taxon>
        <taxon>Rhodobacterales</taxon>
        <taxon>Roseobacteraceae</taxon>
        <taxon>Pseudosulfitobacter</taxon>
    </lineage>
</organism>
<dbReference type="SMART" id="SM00345">
    <property type="entry name" value="HTH_GNTR"/>
    <property type="match status" value="1"/>
</dbReference>
<dbReference type="Proteomes" id="UP000199754">
    <property type="component" value="Plasmid pSMR1-5"/>
</dbReference>
<evidence type="ECO:0000256" key="1">
    <source>
        <dbReference type="ARBA" id="ARBA00023015"/>
    </source>
</evidence>
<dbReference type="GO" id="GO:0003677">
    <property type="term" value="F:DNA binding"/>
    <property type="evidence" value="ECO:0007669"/>
    <property type="project" value="UniProtKB-KW"/>
</dbReference>
<dbReference type="InterPro" id="IPR012702">
    <property type="entry name" value="CP_lyase_PhnF"/>
</dbReference>
<dbReference type="AlphaFoldDB" id="A0A221K900"/>
<dbReference type="Gene3D" id="3.40.1410.10">
    <property type="entry name" value="Chorismate lyase-like"/>
    <property type="match status" value="1"/>
</dbReference>
<dbReference type="EMBL" id="CP022420">
    <property type="protein sequence ID" value="ASM75488.1"/>
    <property type="molecule type" value="Genomic_DNA"/>
</dbReference>
<dbReference type="SMART" id="SM00866">
    <property type="entry name" value="UTRA"/>
    <property type="match status" value="1"/>
</dbReference>
<dbReference type="CDD" id="cd07377">
    <property type="entry name" value="WHTH_GntR"/>
    <property type="match status" value="1"/>
</dbReference>
<dbReference type="PROSITE" id="PS50949">
    <property type="entry name" value="HTH_GNTR"/>
    <property type="match status" value="1"/>
</dbReference>
<dbReference type="SUPFAM" id="SSF46785">
    <property type="entry name" value="Winged helix' DNA-binding domain"/>
    <property type="match status" value="1"/>
</dbReference>
<dbReference type="InterPro" id="IPR036390">
    <property type="entry name" value="WH_DNA-bd_sf"/>
</dbReference>
<name>A0A221K900_9RHOB</name>
<evidence type="ECO:0000256" key="2">
    <source>
        <dbReference type="ARBA" id="ARBA00023125"/>
    </source>
</evidence>
<dbReference type="PRINTS" id="PR00035">
    <property type="entry name" value="HTHGNTR"/>
</dbReference>
<dbReference type="Gene3D" id="1.10.10.10">
    <property type="entry name" value="Winged helix-like DNA-binding domain superfamily/Winged helix DNA-binding domain"/>
    <property type="match status" value="1"/>
</dbReference>
<dbReference type="KEGG" id="spse:SULPSESMR1_03690"/>
<dbReference type="Pfam" id="PF07702">
    <property type="entry name" value="UTRA"/>
    <property type="match status" value="1"/>
</dbReference>
<evidence type="ECO:0000313" key="7">
    <source>
        <dbReference type="Proteomes" id="UP000199754"/>
    </source>
</evidence>
<dbReference type="PANTHER" id="PTHR44846">
    <property type="entry name" value="MANNOSYL-D-GLYCERATE TRANSPORT/METABOLISM SYSTEM REPRESSOR MNGR-RELATED"/>
    <property type="match status" value="1"/>
</dbReference>
<evidence type="ECO:0000313" key="6">
    <source>
        <dbReference type="EMBL" id="ASM75488.1"/>
    </source>
</evidence>
<gene>
    <name evidence="6" type="primary">phnF</name>
    <name evidence="6" type="ORF">SULPSESMR1_03690</name>
</gene>
<dbReference type="InterPro" id="IPR011663">
    <property type="entry name" value="UTRA"/>
</dbReference>
<evidence type="ECO:0000259" key="5">
    <source>
        <dbReference type="PROSITE" id="PS50949"/>
    </source>
</evidence>
<dbReference type="InterPro" id="IPR050679">
    <property type="entry name" value="Bact_HTH_transcr_reg"/>
</dbReference>